<name>A0ABR2GQC0_9EUKA</name>
<sequence length="218" mass="26162">MKIYVMYPYFDYECDRMTPFHCYIKIEDDYDIEVLSKIIDEGDFLRIRGSFWMIIRNVDLVEGPPKILQVEGRKYGSIEETVTIRANIEIELEYEEIDADKIRKLEKIYRENDKFEIYKQSLSSENIQNEGFRILQQYIDRKPYKVIYGNEAVSSMEEELAQVVFVSWKFIKVQEERMFHILTQDSHKYKKTNIVVIWKGNEHYEELKNYGGIVGVLF</sequence>
<keyword evidence="2" id="KW-1185">Reference proteome</keyword>
<accession>A0ABR2GQC0</accession>
<proteinExistence type="predicted"/>
<reference evidence="1 2" key="1">
    <citation type="submission" date="2024-04" db="EMBL/GenBank/DDBJ databases">
        <title>Tritrichomonas musculus Genome.</title>
        <authorList>
            <person name="Alves-Ferreira E."/>
            <person name="Grigg M."/>
            <person name="Lorenzi H."/>
            <person name="Galac M."/>
        </authorList>
    </citation>
    <scope>NUCLEOTIDE SEQUENCE [LARGE SCALE GENOMIC DNA]</scope>
    <source>
        <strain evidence="1 2">EAF2021</strain>
    </source>
</reference>
<evidence type="ECO:0000313" key="1">
    <source>
        <dbReference type="EMBL" id="KAK8835861.1"/>
    </source>
</evidence>
<organism evidence="1 2">
    <name type="scientific">Tritrichomonas musculus</name>
    <dbReference type="NCBI Taxonomy" id="1915356"/>
    <lineage>
        <taxon>Eukaryota</taxon>
        <taxon>Metamonada</taxon>
        <taxon>Parabasalia</taxon>
        <taxon>Tritrichomonadida</taxon>
        <taxon>Tritrichomonadidae</taxon>
        <taxon>Tritrichomonas</taxon>
    </lineage>
</organism>
<comment type="caution">
    <text evidence="1">The sequence shown here is derived from an EMBL/GenBank/DDBJ whole genome shotgun (WGS) entry which is preliminary data.</text>
</comment>
<protein>
    <recommendedName>
        <fullName evidence="3">OTU domain-containing protein</fullName>
    </recommendedName>
</protein>
<dbReference type="EMBL" id="JAPFFF010000073">
    <property type="protein sequence ID" value="KAK8835861.1"/>
    <property type="molecule type" value="Genomic_DNA"/>
</dbReference>
<gene>
    <name evidence="1" type="ORF">M9Y10_040417</name>
</gene>
<evidence type="ECO:0008006" key="3">
    <source>
        <dbReference type="Google" id="ProtNLM"/>
    </source>
</evidence>
<dbReference type="Proteomes" id="UP001470230">
    <property type="component" value="Unassembled WGS sequence"/>
</dbReference>
<evidence type="ECO:0000313" key="2">
    <source>
        <dbReference type="Proteomes" id="UP001470230"/>
    </source>
</evidence>